<dbReference type="PRINTS" id="PR01099">
    <property type="entry name" value="HYETHTZKNASE"/>
</dbReference>
<dbReference type="SUPFAM" id="SSF53613">
    <property type="entry name" value="Ribokinase-like"/>
    <property type="match status" value="1"/>
</dbReference>
<keyword evidence="13" id="KW-1185">Reference proteome</keyword>
<dbReference type="NCBIfam" id="TIGR00694">
    <property type="entry name" value="thiM"/>
    <property type="match status" value="1"/>
</dbReference>
<dbReference type="NCBIfam" id="NF006830">
    <property type="entry name" value="PRK09355.1"/>
    <property type="match status" value="1"/>
</dbReference>
<evidence type="ECO:0000256" key="5">
    <source>
        <dbReference type="ARBA" id="ARBA00022723"/>
    </source>
</evidence>
<comment type="catalytic activity">
    <reaction evidence="1 11">
        <text>5-(2-hydroxyethyl)-4-methylthiazole + ATP = 4-methyl-5-(2-phosphooxyethyl)-thiazole + ADP + H(+)</text>
        <dbReference type="Rhea" id="RHEA:24212"/>
        <dbReference type="ChEBI" id="CHEBI:15378"/>
        <dbReference type="ChEBI" id="CHEBI:17957"/>
        <dbReference type="ChEBI" id="CHEBI:30616"/>
        <dbReference type="ChEBI" id="CHEBI:58296"/>
        <dbReference type="ChEBI" id="CHEBI:456216"/>
        <dbReference type="EC" id="2.7.1.50"/>
    </reaction>
</comment>
<dbReference type="EMBL" id="CAJHOE010000009">
    <property type="protein sequence ID" value="CAD7289408.1"/>
    <property type="molecule type" value="Genomic_DNA"/>
</dbReference>
<comment type="cofactor">
    <cofactor evidence="2 11">
        <name>Mg(2+)</name>
        <dbReference type="ChEBI" id="CHEBI:18420"/>
    </cofactor>
</comment>
<keyword evidence="10 11" id="KW-0784">Thiamine biosynthesis</keyword>
<evidence type="ECO:0000256" key="9">
    <source>
        <dbReference type="ARBA" id="ARBA00022842"/>
    </source>
</evidence>
<evidence type="ECO:0000313" key="12">
    <source>
        <dbReference type="EMBL" id="CAD7289408.1"/>
    </source>
</evidence>
<keyword evidence="6 11" id="KW-0547">Nucleotide-binding</keyword>
<dbReference type="CDD" id="cd01170">
    <property type="entry name" value="THZ_kinase"/>
    <property type="match status" value="1"/>
</dbReference>
<evidence type="ECO:0000256" key="8">
    <source>
        <dbReference type="ARBA" id="ARBA00022840"/>
    </source>
</evidence>
<dbReference type="InterPro" id="IPR029056">
    <property type="entry name" value="Ribokinase-like"/>
</dbReference>
<evidence type="ECO:0000256" key="1">
    <source>
        <dbReference type="ARBA" id="ARBA00001771"/>
    </source>
</evidence>
<evidence type="ECO:0000256" key="11">
    <source>
        <dbReference type="HAMAP-Rule" id="MF_00228"/>
    </source>
</evidence>
<dbReference type="Gene3D" id="3.40.1190.20">
    <property type="match status" value="1"/>
</dbReference>
<dbReference type="InterPro" id="IPR000417">
    <property type="entry name" value="Hyethyz_kinase"/>
</dbReference>
<comment type="function">
    <text evidence="11">Catalyzes the phosphorylation of the hydroxyl group of 4-methyl-5-beta-hydroxyethylthiazole (THZ).</text>
</comment>
<dbReference type="GO" id="GO:0004417">
    <property type="term" value="F:hydroxyethylthiazole kinase activity"/>
    <property type="evidence" value="ECO:0007669"/>
    <property type="project" value="UniProtKB-EC"/>
</dbReference>
<keyword evidence="4 11" id="KW-0808">Transferase</keyword>
<dbReference type="Proteomes" id="UP000789359">
    <property type="component" value="Unassembled WGS sequence"/>
</dbReference>
<evidence type="ECO:0000256" key="6">
    <source>
        <dbReference type="ARBA" id="ARBA00022741"/>
    </source>
</evidence>
<accession>A0ABN7KA66</accession>
<feature type="binding site" evidence="11">
    <location>
        <position position="39"/>
    </location>
    <ligand>
        <name>substrate</name>
    </ligand>
</feature>
<comment type="pathway">
    <text evidence="3 11">Cofactor biosynthesis; thiamine diphosphate biosynthesis; 4-methyl-5-(2-phosphoethyl)-thiazole from 5-(2-hydroxyethyl)-4-methylthiazole: step 1/1.</text>
</comment>
<proteinExistence type="inferred from homology"/>
<keyword evidence="9 11" id="KW-0460">Magnesium</keyword>
<evidence type="ECO:0000256" key="4">
    <source>
        <dbReference type="ARBA" id="ARBA00022679"/>
    </source>
</evidence>
<evidence type="ECO:0000256" key="10">
    <source>
        <dbReference type="ARBA" id="ARBA00022977"/>
    </source>
</evidence>
<sequence length="269" mass="28647">MKILQHLRQKRPLIHCITNYVTVNDVANALLSVGASPVMADDESEVGEITAISNALLINIGTLNSRTISSMIKSAKKANELKIPIVFDPVGVGASTLRNETAFRLLEQVNFTLIRANASEISFLTSKTGGARGVDASENELGKDILEHINAAKILAKKYNCVVAVSGKTDIIVDEKQTKLCNNGSPMMANITGSGCMLGAVMAAFLGASDDKFEAALKAVCTFGISGEMAAEKTIANNAANATFRTNFIDALSFVDDDILNKRAKILSH</sequence>
<keyword evidence="5 11" id="KW-0479">Metal-binding</keyword>
<evidence type="ECO:0000256" key="7">
    <source>
        <dbReference type="ARBA" id="ARBA00022777"/>
    </source>
</evidence>
<dbReference type="RefSeq" id="WP_230057516.1">
    <property type="nucleotide sequence ID" value="NZ_CAJHOE010000009.1"/>
</dbReference>
<dbReference type="PIRSF" id="PIRSF000513">
    <property type="entry name" value="Thz_kinase"/>
    <property type="match status" value="1"/>
</dbReference>
<evidence type="ECO:0000256" key="3">
    <source>
        <dbReference type="ARBA" id="ARBA00004868"/>
    </source>
</evidence>
<dbReference type="HAMAP" id="MF_00228">
    <property type="entry name" value="Thz_kinase"/>
    <property type="match status" value="1"/>
</dbReference>
<keyword evidence="8 11" id="KW-0067">ATP-binding</keyword>
<reference evidence="12 13" key="1">
    <citation type="submission" date="2020-11" db="EMBL/GenBank/DDBJ databases">
        <authorList>
            <person name="Peeters C."/>
        </authorList>
    </citation>
    <scope>NUCLEOTIDE SEQUENCE [LARGE SCALE GENOMIC DNA]</scope>
    <source>
        <strain evidence="12 13">LMG 8286</strain>
    </source>
</reference>
<comment type="similarity">
    <text evidence="11">Belongs to the Thz kinase family.</text>
</comment>
<feature type="binding site" evidence="11">
    <location>
        <position position="166"/>
    </location>
    <ligand>
        <name>ATP</name>
        <dbReference type="ChEBI" id="CHEBI:30616"/>
    </ligand>
</feature>
<dbReference type="Pfam" id="PF02110">
    <property type="entry name" value="HK"/>
    <property type="match status" value="1"/>
</dbReference>
<evidence type="ECO:0000256" key="2">
    <source>
        <dbReference type="ARBA" id="ARBA00001946"/>
    </source>
</evidence>
<gene>
    <name evidence="11 12" type="primary">thiM</name>
    <name evidence="12" type="ORF">LMG8286_01787</name>
</gene>
<dbReference type="EC" id="2.7.1.50" evidence="11"/>
<keyword evidence="7 11" id="KW-0418">Kinase</keyword>
<evidence type="ECO:0000313" key="13">
    <source>
        <dbReference type="Proteomes" id="UP000789359"/>
    </source>
</evidence>
<feature type="binding site" evidence="11">
    <location>
        <position position="193"/>
    </location>
    <ligand>
        <name>substrate</name>
    </ligand>
</feature>
<organism evidence="12 13">
    <name type="scientific">Campylobacter suis</name>
    <dbReference type="NCBI Taxonomy" id="2790657"/>
    <lineage>
        <taxon>Bacteria</taxon>
        <taxon>Pseudomonadati</taxon>
        <taxon>Campylobacterota</taxon>
        <taxon>Epsilonproteobacteria</taxon>
        <taxon>Campylobacterales</taxon>
        <taxon>Campylobacteraceae</taxon>
        <taxon>Campylobacter</taxon>
    </lineage>
</organism>
<feature type="binding site" evidence="11">
    <location>
        <position position="115"/>
    </location>
    <ligand>
        <name>ATP</name>
        <dbReference type="ChEBI" id="CHEBI:30616"/>
    </ligand>
</feature>
<comment type="caution">
    <text evidence="12">The sequence shown here is derived from an EMBL/GenBank/DDBJ whole genome shotgun (WGS) entry which is preliminary data.</text>
</comment>
<protein>
    <recommendedName>
        <fullName evidence="11">Hydroxyethylthiazole kinase</fullName>
        <ecNumber evidence="11">2.7.1.50</ecNumber>
    </recommendedName>
    <alternativeName>
        <fullName evidence="11">4-methyl-5-beta-hydroxyethylthiazole kinase</fullName>
        <shortName evidence="11">TH kinase</shortName>
        <shortName evidence="11">Thz kinase</shortName>
    </alternativeName>
</protein>
<name>A0ABN7KA66_9BACT</name>